<evidence type="ECO:0000256" key="7">
    <source>
        <dbReference type="SAM" id="Phobius"/>
    </source>
</evidence>
<keyword evidence="2" id="KW-1003">Cell membrane</keyword>
<dbReference type="Gene3D" id="3.40.50.410">
    <property type="entry name" value="von Willebrand factor, type A domain"/>
    <property type="match status" value="1"/>
</dbReference>
<dbReference type="EMBL" id="CAUM01000094">
    <property type="protein sequence ID" value="CCV06196.1"/>
    <property type="molecule type" value="Genomic_DNA"/>
</dbReference>
<evidence type="ECO:0000256" key="1">
    <source>
        <dbReference type="ARBA" id="ARBA00004651"/>
    </source>
</evidence>
<reference evidence="9 10" key="1">
    <citation type="submission" date="2013-02" db="EMBL/GenBank/DDBJ databases">
        <authorList>
            <person name="Genoscope - CEA"/>
        </authorList>
    </citation>
    <scope>NUCLEOTIDE SEQUENCE [LARGE SCALE GENOMIC DNA]</scope>
    <source>
        <strain evidence="9 10">STM 2683</strain>
    </source>
</reference>
<protein>
    <recommendedName>
        <fullName evidence="8">VWFA domain-containing protein</fullName>
    </recommendedName>
</protein>
<dbReference type="PANTHER" id="PTHR42920:SF5">
    <property type="entry name" value="EAMA DOMAIN-CONTAINING PROTEIN"/>
    <property type="match status" value="1"/>
</dbReference>
<dbReference type="InterPro" id="IPR037185">
    <property type="entry name" value="EmrE-like"/>
</dbReference>
<feature type="domain" description="VWFA" evidence="8">
    <location>
        <begin position="370"/>
        <end position="571"/>
    </location>
</feature>
<feature type="transmembrane region" description="Helical" evidence="7">
    <location>
        <begin position="95"/>
        <end position="114"/>
    </location>
</feature>
<sequence length="644" mass="66795">MSKLTANLLLLFAAALWGFGNVPQKTVLTHLDALSAVGLRCLIGGLLVLPFVLMERRLPAVTGHFSSLVRVSVLFAISITLQQLCYLGATVTNASFLISTATVMTPLAAWLLVGERPKANLIIAAGLTVVGCLLLSGGIAGLSGGDLTAILSAGCYALWAVELARHMQAHGCPFTAAAVQFLGAAAFALPIGAMLGNLSVAAAFAAGPELVVLGVFSTAVAFGIQIAALRFTSASHAALIVSAESVFGAIGATIFLGEWNSPAGALVPRSFSARSCPSQCRTGRCRHARPCRMSETERVMFGISHQNAGPEAACRRGQVRTMPGGSPPTSAGRPDAGRARRASLFLRLAGGLAASVPWGLPAHAANVDVAIVFAVDFSSSIDPKIADLQREGHAAALTSPEIITAISRNYLGCISVAYFEWSSPGSARTVLPWTSICGLEDAKAAASVIRETGDTGYARRGRRGTSVSSAIDVGSLLLDQFPGNAMKKVIDISSNGENNDGLPVQPSREIAIAKGYTINAIAIPAQDEDPRQPLASYFAQSVIGGSQAFVISPTGPRDYVTALRRKLVTEISMNLGPQIPATGGWALLTPVVGAFNKPGRLPEIGRSPHPSRSHTSISPGSRLSQAKYGTAFSLASLVAGGAVR</sequence>
<dbReference type="eggNOG" id="COG0697">
    <property type="taxonomic scope" value="Bacteria"/>
</dbReference>
<feature type="transmembrane region" description="Helical" evidence="7">
    <location>
        <begin position="176"/>
        <end position="204"/>
    </location>
</feature>
<dbReference type="InterPro" id="IPR002035">
    <property type="entry name" value="VWF_A"/>
</dbReference>
<evidence type="ECO:0000313" key="9">
    <source>
        <dbReference type="EMBL" id="CCV06196.1"/>
    </source>
</evidence>
<evidence type="ECO:0000256" key="5">
    <source>
        <dbReference type="ARBA" id="ARBA00023136"/>
    </source>
</evidence>
<keyword evidence="3 7" id="KW-0812">Transmembrane</keyword>
<dbReference type="Pfam" id="PF00892">
    <property type="entry name" value="EamA"/>
    <property type="match status" value="2"/>
</dbReference>
<dbReference type="AlphaFoldDB" id="M5F2Z7"/>
<feature type="compositionally biased region" description="Polar residues" evidence="6">
    <location>
        <begin position="613"/>
        <end position="622"/>
    </location>
</feature>
<dbReference type="eggNOG" id="COG2304">
    <property type="taxonomic scope" value="Bacteria"/>
</dbReference>
<name>M5F2Z7_9HYPH</name>
<dbReference type="Pfam" id="PF06707">
    <property type="entry name" value="DUF1194"/>
    <property type="match status" value="1"/>
</dbReference>
<feature type="transmembrane region" description="Helical" evidence="7">
    <location>
        <begin position="121"/>
        <end position="141"/>
    </location>
</feature>
<keyword evidence="10" id="KW-1185">Reference proteome</keyword>
<dbReference type="InterPro" id="IPR010607">
    <property type="entry name" value="DUF1194"/>
</dbReference>
<evidence type="ECO:0000256" key="2">
    <source>
        <dbReference type="ARBA" id="ARBA00022475"/>
    </source>
</evidence>
<feature type="region of interest" description="Disordered" evidence="6">
    <location>
        <begin position="599"/>
        <end position="622"/>
    </location>
</feature>
<dbReference type="PANTHER" id="PTHR42920">
    <property type="entry name" value="OS03G0707200 PROTEIN-RELATED"/>
    <property type="match status" value="1"/>
</dbReference>
<dbReference type="InterPro" id="IPR000620">
    <property type="entry name" value="EamA_dom"/>
</dbReference>
<feature type="transmembrane region" description="Helical" evidence="7">
    <location>
        <begin position="34"/>
        <end position="53"/>
    </location>
</feature>
<dbReference type="InterPro" id="IPR051258">
    <property type="entry name" value="Diverse_Substrate_Transporter"/>
</dbReference>
<evidence type="ECO:0000259" key="8">
    <source>
        <dbReference type="PROSITE" id="PS50234"/>
    </source>
</evidence>
<comment type="caution">
    <text evidence="9">The sequence shown here is derived from an EMBL/GenBank/DDBJ whole genome shotgun (WGS) entry which is preliminary data.</text>
</comment>
<dbReference type="GO" id="GO:0005886">
    <property type="term" value="C:plasma membrane"/>
    <property type="evidence" value="ECO:0007669"/>
    <property type="project" value="UniProtKB-SubCell"/>
</dbReference>
<organism evidence="9 10">
    <name type="scientific">Mesorhizobium metallidurans STM 2683</name>
    <dbReference type="NCBI Taxonomy" id="1297569"/>
    <lineage>
        <taxon>Bacteria</taxon>
        <taxon>Pseudomonadati</taxon>
        <taxon>Pseudomonadota</taxon>
        <taxon>Alphaproteobacteria</taxon>
        <taxon>Hyphomicrobiales</taxon>
        <taxon>Phyllobacteriaceae</taxon>
        <taxon>Mesorhizobium</taxon>
    </lineage>
</organism>
<feature type="transmembrane region" description="Helical" evidence="7">
    <location>
        <begin position="65"/>
        <end position="89"/>
    </location>
</feature>
<evidence type="ECO:0000256" key="4">
    <source>
        <dbReference type="ARBA" id="ARBA00022989"/>
    </source>
</evidence>
<proteinExistence type="predicted"/>
<feature type="transmembrane region" description="Helical" evidence="7">
    <location>
        <begin position="210"/>
        <end position="229"/>
    </location>
</feature>
<dbReference type="SUPFAM" id="SSF53300">
    <property type="entry name" value="vWA-like"/>
    <property type="match status" value="1"/>
</dbReference>
<evidence type="ECO:0000313" key="10">
    <source>
        <dbReference type="Proteomes" id="UP000012062"/>
    </source>
</evidence>
<dbReference type="Proteomes" id="UP000012062">
    <property type="component" value="Unassembled WGS sequence"/>
</dbReference>
<evidence type="ECO:0000256" key="6">
    <source>
        <dbReference type="SAM" id="MobiDB-lite"/>
    </source>
</evidence>
<dbReference type="CDD" id="cd00198">
    <property type="entry name" value="vWFA"/>
    <property type="match status" value="1"/>
</dbReference>
<dbReference type="SUPFAM" id="SSF103481">
    <property type="entry name" value="Multidrug resistance efflux transporter EmrE"/>
    <property type="match status" value="2"/>
</dbReference>
<dbReference type="InterPro" id="IPR036465">
    <property type="entry name" value="vWFA_dom_sf"/>
</dbReference>
<comment type="subcellular location">
    <subcellularLocation>
        <location evidence="1">Cell membrane</location>
        <topology evidence="1">Multi-pass membrane protein</topology>
    </subcellularLocation>
</comment>
<gene>
    <name evidence="9" type="ORF">MESS2_290012</name>
</gene>
<evidence type="ECO:0000256" key="3">
    <source>
        <dbReference type="ARBA" id="ARBA00022692"/>
    </source>
</evidence>
<keyword evidence="5 7" id="KW-0472">Membrane</keyword>
<accession>M5F2Z7</accession>
<dbReference type="PROSITE" id="PS50234">
    <property type="entry name" value="VWFA"/>
    <property type="match status" value="1"/>
</dbReference>
<keyword evidence="4 7" id="KW-1133">Transmembrane helix</keyword>